<evidence type="ECO:0000256" key="3">
    <source>
        <dbReference type="ARBA" id="ARBA00022692"/>
    </source>
</evidence>
<evidence type="ECO:0008006" key="9">
    <source>
        <dbReference type="Google" id="ProtNLM"/>
    </source>
</evidence>
<evidence type="ECO:0000313" key="8">
    <source>
        <dbReference type="Proteomes" id="UP000285060"/>
    </source>
</evidence>
<feature type="transmembrane region" description="Helical" evidence="6">
    <location>
        <begin position="12"/>
        <end position="34"/>
    </location>
</feature>
<dbReference type="VEuPathDB" id="FungiDB:H310_03405"/>
<accession>A0A418AY68</accession>
<organism evidence="7 8">
    <name type="scientific">Aphanomyces invadans</name>
    <dbReference type="NCBI Taxonomy" id="157072"/>
    <lineage>
        <taxon>Eukaryota</taxon>
        <taxon>Sar</taxon>
        <taxon>Stramenopiles</taxon>
        <taxon>Oomycota</taxon>
        <taxon>Saprolegniomycetes</taxon>
        <taxon>Saprolegniales</taxon>
        <taxon>Verrucalvaceae</taxon>
        <taxon>Aphanomyces</taxon>
    </lineage>
</organism>
<keyword evidence="5 6" id="KW-0472">Membrane</keyword>
<evidence type="ECO:0000256" key="6">
    <source>
        <dbReference type="SAM" id="Phobius"/>
    </source>
</evidence>
<dbReference type="PROSITE" id="PS00421">
    <property type="entry name" value="TM4_1"/>
    <property type="match status" value="1"/>
</dbReference>
<feature type="transmembrane region" description="Helical" evidence="6">
    <location>
        <begin position="84"/>
        <end position="107"/>
    </location>
</feature>
<keyword evidence="3 6" id="KW-0812">Transmembrane</keyword>
<proteinExistence type="inferred from homology"/>
<sequence>MMQTLAKAVVIFLNVGFFIGGSLLIYLGVVLRGGRWSDVFAAKNITSDGASESLVLLVLGAVVVLVACLGCAGAICANRCLLTLYSIFVGMAMLIFIGVAVLGFVAASGAKNWAATSYPAIAQEADIATGFNEVYCSAQGARFCTSATAKEAFTSFVPAAAPTITAVASEVGINVTEPTGVVGFCKNIDAKAVALGSLGAAFTAKLPKEYKSACDVCTAVNTKFGDDRAIFEWANEKCAMTPSTAIWCGSFLLATTSTGAYESSPYKQCRPVVIDVWRSFANQVAIGGVLLAVVSLVLVILACRLGRQTTDDYYVA</sequence>
<comment type="caution">
    <text evidence="7">The sequence shown here is derived from an EMBL/GenBank/DDBJ whole genome shotgun (WGS) entry which is preliminary data.</text>
</comment>
<evidence type="ECO:0000256" key="1">
    <source>
        <dbReference type="ARBA" id="ARBA00004141"/>
    </source>
</evidence>
<dbReference type="Proteomes" id="UP000285060">
    <property type="component" value="Unassembled WGS sequence"/>
</dbReference>
<keyword evidence="4 6" id="KW-1133">Transmembrane helix</keyword>
<dbReference type="GO" id="GO:0016020">
    <property type="term" value="C:membrane"/>
    <property type="evidence" value="ECO:0007669"/>
    <property type="project" value="UniProtKB-SubCell"/>
</dbReference>
<protein>
    <recommendedName>
        <fullName evidence="9">Tetraspanin</fullName>
    </recommendedName>
</protein>
<evidence type="ECO:0000256" key="5">
    <source>
        <dbReference type="ARBA" id="ARBA00023136"/>
    </source>
</evidence>
<evidence type="ECO:0000256" key="2">
    <source>
        <dbReference type="ARBA" id="ARBA00006840"/>
    </source>
</evidence>
<keyword evidence="8" id="KW-1185">Reference proteome</keyword>
<comment type="similarity">
    <text evidence="2">Belongs to the tetraspanin (TM4SF) family.</text>
</comment>
<feature type="transmembrane region" description="Helical" evidence="6">
    <location>
        <begin position="284"/>
        <end position="303"/>
    </location>
</feature>
<dbReference type="InterPro" id="IPR018499">
    <property type="entry name" value="Tetraspanin/Peripherin"/>
</dbReference>
<name>A0A418AY68_9STRA</name>
<feature type="transmembrane region" description="Helical" evidence="6">
    <location>
        <begin position="54"/>
        <end position="77"/>
    </location>
</feature>
<evidence type="ECO:0000256" key="4">
    <source>
        <dbReference type="ARBA" id="ARBA00022989"/>
    </source>
</evidence>
<dbReference type="PRINTS" id="PR00259">
    <property type="entry name" value="TMFOUR"/>
</dbReference>
<comment type="subcellular location">
    <subcellularLocation>
        <location evidence="1">Membrane</location>
        <topology evidence="1">Multi-pass membrane protein</topology>
    </subcellularLocation>
</comment>
<gene>
    <name evidence="7" type="ORF">DYB32_004223</name>
</gene>
<dbReference type="AlphaFoldDB" id="A0A418AY68"/>
<dbReference type="EMBL" id="QUSY01000302">
    <property type="protein sequence ID" value="RHY30552.1"/>
    <property type="molecule type" value="Genomic_DNA"/>
</dbReference>
<reference evidence="7 8" key="1">
    <citation type="submission" date="2018-08" db="EMBL/GenBank/DDBJ databases">
        <title>Aphanomyces genome sequencing and annotation.</title>
        <authorList>
            <person name="Minardi D."/>
            <person name="Oidtmann B."/>
            <person name="Van Der Giezen M."/>
            <person name="Studholme D.J."/>
        </authorList>
    </citation>
    <scope>NUCLEOTIDE SEQUENCE [LARGE SCALE GENOMIC DNA]</scope>
    <source>
        <strain evidence="7 8">NJM0002</strain>
    </source>
</reference>
<dbReference type="Pfam" id="PF00335">
    <property type="entry name" value="Tetraspanin"/>
    <property type="match status" value="1"/>
</dbReference>
<evidence type="ECO:0000313" key="7">
    <source>
        <dbReference type="EMBL" id="RHY30552.1"/>
    </source>
</evidence>
<dbReference type="InterPro" id="IPR018503">
    <property type="entry name" value="Tetraspanin_CS"/>
</dbReference>